<dbReference type="InterPro" id="IPR009030">
    <property type="entry name" value="Growth_fac_rcpt_cys_sf"/>
</dbReference>
<evidence type="ECO:0000259" key="3">
    <source>
        <dbReference type="Pfam" id="PF21671"/>
    </source>
</evidence>
<evidence type="ECO:0008006" key="6">
    <source>
        <dbReference type="Google" id="ProtNLM"/>
    </source>
</evidence>
<dbReference type="PANTHER" id="PTHR35192">
    <property type="entry name" value="PROTEIN, PUTATIVE-RELATED"/>
    <property type="match status" value="1"/>
</dbReference>
<dbReference type="SMART" id="SM01411">
    <property type="entry name" value="Ephrin_rec_like"/>
    <property type="match status" value="3"/>
</dbReference>
<dbReference type="Pfam" id="PF21671">
    <property type="entry name" value="CPL1-like"/>
    <property type="match status" value="1"/>
</dbReference>
<evidence type="ECO:0000259" key="2">
    <source>
        <dbReference type="Pfam" id="PF07699"/>
    </source>
</evidence>
<evidence type="ECO:0000313" key="4">
    <source>
        <dbReference type="EMBL" id="RPD56149.1"/>
    </source>
</evidence>
<dbReference type="SUPFAM" id="SSF57184">
    <property type="entry name" value="Growth factor receptor domain"/>
    <property type="match status" value="1"/>
</dbReference>
<keyword evidence="5" id="KW-1185">Reference proteome</keyword>
<reference evidence="4" key="1">
    <citation type="journal article" date="2018" name="Genome Biol. Evol.">
        <title>Genomics and development of Lentinus tigrinus, a white-rot wood-decaying mushroom with dimorphic fruiting bodies.</title>
        <authorList>
            <person name="Wu B."/>
            <person name="Xu Z."/>
            <person name="Knudson A."/>
            <person name="Carlson A."/>
            <person name="Chen N."/>
            <person name="Kovaka S."/>
            <person name="LaButti K."/>
            <person name="Lipzen A."/>
            <person name="Pennachio C."/>
            <person name="Riley R."/>
            <person name="Schakwitz W."/>
            <person name="Umezawa K."/>
            <person name="Ohm R.A."/>
            <person name="Grigoriev I.V."/>
            <person name="Nagy L.G."/>
            <person name="Gibbons J."/>
            <person name="Hibbett D."/>
        </authorList>
    </citation>
    <scope>NUCLEOTIDE SEQUENCE [LARGE SCALE GENOMIC DNA]</scope>
    <source>
        <strain evidence="4">ALCF2SS1-6</strain>
    </source>
</reference>
<name>A0A5C2RYP9_9APHY</name>
<proteinExistence type="predicted"/>
<feature type="domain" description="Protein CPL1-like" evidence="3">
    <location>
        <begin position="250"/>
        <end position="318"/>
    </location>
</feature>
<dbReference type="Pfam" id="PF07699">
    <property type="entry name" value="Ephrin_rec_like"/>
    <property type="match status" value="3"/>
</dbReference>
<sequence length="337" mass="34227">MTTRVSFAAFVAYAAFAALAAAPSLVAAAASCPAGSFSPTGQQPCAFCDPGTFQPNAGQTSCQKAQKGWFASGPHGGSGATSQSQCPQGAFSANDGQASCTICPAGSYCNDEGQTKPVPCPPGHFSPTPGAGQQCKECPKGTFVATSGATACCACCSGFYTDQTGQTHCFDCPVRGAFSPVGATSASQCGKTPGGGLTSCVQSGNKCPNTGSSPTGIHGRRDIKRRACPAGHKSCPVYGSTSGRGFLKAYECVDVQNDLESCGGCVTNDSPFGERTFDGGRDCSAIPNVNTVTCNAGKCLIESCRDGYSLSADGLSCISSFNIQAKKRRAGRLYKAI</sequence>
<feature type="domain" description="Tyrosine-protein kinase ephrin type A/B receptor-like" evidence="2">
    <location>
        <begin position="92"/>
        <end position="131"/>
    </location>
</feature>
<organism evidence="4 5">
    <name type="scientific">Lentinus tigrinus ALCF2SS1-6</name>
    <dbReference type="NCBI Taxonomy" id="1328759"/>
    <lineage>
        <taxon>Eukaryota</taxon>
        <taxon>Fungi</taxon>
        <taxon>Dikarya</taxon>
        <taxon>Basidiomycota</taxon>
        <taxon>Agaricomycotina</taxon>
        <taxon>Agaricomycetes</taxon>
        <taxon>Polyporales</taxon>
        <taxon>Polyporaceae</taxon>
        <taxon>Lentinus</taxon>
    </lineage>
</organism>
<dbReference type="PANTHER" id="PTHR35192:SF2">
    <property type="entry name" value="APPLE DOMAIN-CONTAINING PROTEIN"/>
    <property type="match status" value="1"/>
</dbReference>
<feature type="domain" description="Tyrosine-protein kinase ephrin type A/B receptor-like" evidence="2">
    <location>
        <begin position="35"/>
        <end position="86"/>
    </location>
</feature>
<dbReference type="STRING" id="1328759.A0A5C2RYP9"/>
<dbReference type="PROSITE" id="PS51257">
    <property type="entry name" value="PROKAR_LIPOPROTEIN"/>
    <property type="match status" value="1"/>
</dbReference>
<dbReference type="InterPro" id="IPR048661">
    <property type="entry name" value="CPL1-like"/>
</dbReference>
<dbReference type="InterPro" id="IPR011641">
    <property type="entry name" value="Tyr-kin_ephrin_A/B_rcpt-like"/>
</dbReference>
<protein>
    <recommendedName>
        <fullName evidence="6">Tyrosine-protein kinase ephrin type A/B receptor-like domain-containing protein</fullName>
    </recommendedName>
</protein>
<feature type="chain" id="PRO_5023030972" description="Tyrosine-protein kinase ephrin type A/B receptor-like domain-containing protein" evidence="1">
    <location>
        <begin position="29"/>
        <end position="337"/>
    </location>
</feature>
<feature type="signal peptide" evidence="1">
    <location>
        <begin position="1"/>
        <end position="28"/>
    </location>
</feature>
<dbReference type="AlphaFoldDB" id="A0A5C2RYP9"/>
<evidence type="ECO:0000256" key="1">
    <source>
        <dbReference type="SAM" id="SignalP"/>
    </source>
</evidence>
<accession>A0A5C2RYP9</accession>
<keyword evidence="1" id="KW-0732">Signal</keyword>
<feature type="domain" description="Tyrosine-protein kinase ephrin type A/B receptor-like" evidence="2">
    <location>
        <begin position="141"/>
        <end position="189"/>
    </location>
</feature>
<dbReference type="InterPro" id="IPR038955">
    <property type="entry name" value="PriA/CPL1_fungi"/>
</dbReference>
<dbReference type="OrthoDB" id="439917at2759"/>
<dbReference type="Proteomes" id="UP000313359">
    <property type="component" value="Unassembled WGS sequence"/>
</dbReference>
<dbReference type="EMBL" id="ML122290">
    <property type="protein sequence ID" value="RPD56149.1"/>
    <property type="molecule type" value="Genomic_DNA"/>
</dbReference>
<dbReference type="Gene3D" id="2.10.50.10">
    <property type="entry name" value="Tumor Necrosis Factor Receptor, subunit A, domain 2"/>
    <property type="match status" value="3"/>
</dbReference>
<evidence type="ECO:0000313" key="5">
    <source>
        <dbReference type="Proteomes" id="UP000313359"/>
    </source>
</evidence>
<gene>
    <name evidence="4" type="ORF">L227DRAFT_287710</name>
</gene>